<reference evidence="5 6" key="1">
    <citation type="submission" date="2014-04" db="EMBL/GenBank/DDBJ databases">
        <title>Genome evolution of avian class.</title>
        <authorList>
            <person name="Zhang G."/>
            <person name="Li C."/>
        </authorList>
    </citation>
    <scope>NUCLEOTIDE SEQUENCE [LARGE SCALE GENOMIC DNA]</scope>
    <source>
        <strain evidence="5">BGI_N335</strain>
    </source>
</reference>
<keyword evidence="1" id="KW-0479">Metal-binding</keyword>
<dbReference type="SMART" id="SM00109">
    <property type="entry name" value="C1"/>
    <property type="match status" value="2"/>
</dbReference>
<keyword evidence="5" id="KW-0808">Transferase</keyword>
<evidence type="ECO:0000256" key="1">
    <source>
        <dbReference type="ARBA" id="ARBA00022723"/>
    </source>
</evidence>
<feature type="non-terminal residue" evidence="5">
    <location>
        <position position="118"/>
    </location>
</feature>
<name>A0A091TE24_PHALP</name>
<dbReference type="InterPro" id="IPR037607">
    <property type="entry name" value="DGK"/>
</dbReference>
<dbReference type="GO" id="GO:0007165">
    <property type="term" value="P:signal transduction"/>
    <property type="evidence" value="ECO:0007669"/>
    <property type="project" value="InterPro"/>
</dbReference>
<feature type="domain" description="Phorbol-ester/DAG-type" evidence="4">
    <location>
        <begin position="83"/>
        <end position="118"/>
    </location>
</feature>
<dbReference type="Gene3D" id="3.30.60.20">
    <property type="match status" value="1"/>
</dbReference>
<dbReference type="SUPFAM" id="SSF57889">
    <property type="entry name" value="Cysteine-rich domain"/>
    <property type="match status" value="2"/>
</dbReference>
<dbReference type="GO" id="GO:0016020">
    <property type="term" value="C:membrane"/>
    <property type="evidence" value="ECO:0007669"/>
    <property type="project" value="UniProtKB-SubCell"/>
</dbReference>
<dbReference type="GO" id="GO:0004143">
    <property type="term" value="F:ATP-dependent diacylglycerol kinase activity"/>
    <property type="evidence" value="ECO:0007669"/>
    <property type="project" value="InterPro"/>
</dbReference>
<feature type="non-terminal residue" evidence="5">
    <location>
        <position position="1"/>
    </location>
</feature>
<dbReference type="EMBL" id="KK447570">
    <property type="protein sequence ID" value="KFQ72097.1"/>
    <property type="molecule type" value="Genomic_DNA"/>
</dbReference>
<evidence type="ECO:0000256" key="3">
    <source>
        <dbReference type="ARBA" id="ARBA00022833"/>
    </source>
</evidence>
<keyword evidence="2" id="KW-0863">Zinc-finger</keyword>
<evidence type="ECO:0000313" key="6">
    <source>
        <dbReference type="Proteomes" id="UP000053638"/>
    </source>
</evidence>
<evidence type="ECO:0000256" key="2">
    <source>
        <dbReference type="ARBA" id="ARBA00022771"/>
    </source>
</evidence>
<evidence type="ECO:0000259" key="4">
    <source>
        <dbReference type="PROSITE" id="PS50081"/>
    </source>
</evidence>
<dbReference type="AlphaFoldDB" id="A0A091TE24"/>
<protein>
    <submittedName>
        <fullName evidence="5">Diacylglycerol kinase theta</fullName>
    </submittedName>
</protein>
<gene>
    <name evidence="5" type="ORF">N335_04706</name>
</gene>
<organism evidence="5 6">
    <name type="scientific">Phaethon lepturus</name>
    <name type="common">White-tailed tropicbird</name>
    <dbReference type="NCBI Taxonomy" id="97097"/>
    <lineage>
        <taxon>Eukaryota</taxon>
        <taxon>Metazoa</taxon>
        <taxon>Chordata</taxon>
        <taxon>Craniata</taxon>
        <taxon>Vertebrata</taxon>
        <taxon>Euteleostomi</taxon>
        <taxon>Archelosauria</taxon>
        <taxon>Archosauria</taxon>
        <taxon>Dinosauria</taxon>
        <taxon>Saurischia</taxon>
        <taxon>Theropoda</taxon>
        <taxon>Coelurosauria</taxon>
        <taxon>Aves</taxon>
        <taxon>Neognathae</taxon>
        <taxon>Neoaves</taxon>
        <taxon>Phaethontimorphae</taxon>
        <taxon>Phaethontiformes</taxon>
        <taxon>Phaethontidae</taxon>
        <taxon>Phaethon</taxon>
    </lineage>
</organism>
<accession>A0A091TE24</accession>
<dbReference type="Proteomes" id="UP000053638">
    <property type="component" value="Unassembled WGS sequence"/>
</dbReference>
<dbReference type="PANTHER" id="PTHR11255">
    <property type="entry name" value="DIACYLGLYCEROL KINASE"/>
    <property type="match status" value="1"/>
</dbReference>
<dbReference type="PROSITE" id="PS50081">
    <property type="entry name" value="ZF_DAG_PE_2"/>
    <property type="match status" value="2"/>
</dbReference>
<dbReference type="InterPro" id="IPR002219">
    <property type="entry name" value="PKC_DAG/PE"/>
</dbReference>
<dbReference type="PhylomeDB" id="A0A091TE24"/>
<keyword evidence="5" id="KW-0418">Kinase</keyword>
<proteinExistence type="predicted"/>
<keyword evidence="3" id="KW-0862">Zinc</keyword>
<keyword evidence="6" id="KW-1185">Reference proteome</keyword>
<dbReference type="PANTHER" id="PTHR11255:SF54">
    <property type="entry name" value="DIACYLGLYCEROL KINASE THETA"/>
    <property type="match status" value="1"/>
</dbReference>
<evidence type="ECO:0000313" key="5">
    <source>
        <dbReference type="EMBL" id="KFQ72097.1"/>
    </source>
</evidence>
<dbReference type="GO" id="GO:0008270">
    <property type="term" value="F:zinc ion binding"/>
    <property type="evidence" value="ECO:0007669"/>
    <property type="project" value="UniProtKB-KW"/>
</dbReference>
<feature type="domain" description="Phorbol-ester/DAG-type" evidence="4">
    <location>
        <begin position="22"/>
        <end position="68"/>
    </location>
</feature>
<sequence length="118" mass="13623">CNFMSHEKCLKNVKIPCSCIAPSLVRVRHYKRKFCTVCRKSLESPAFRCEVCELHVHTDCVLFACSDCRQCHQDGHQDHDTYHHHWREGNLSSSARCEVCKKTCGSSEVLSGMRCEWC</sequence>
<dbReference type="InterPro" id="IPR046349">
    <property type="entry name" value="C1-like_sf"/>
</dbReference>
<dbReference type="Pfam" id="PF00130">
    <property type="entry name" value="C1_1"/>
    <property type="match status" value="1"/>
</dbReference>